<dbReference type="HOGENOM" id="CLU_790062_0_0_1"/>
<proteinExistence type="predicted"/>
<organism evidence="2 3">
    <name type="scientific">Marssonina brunnea f. sp. multigermtubi (strain MB_m1)</name>
    <name type="common">Marssonina leaf spot fungus</name>
    <dbReference type="NCBI Taxonomy" id="1072389"/>
    <lineage>
        <taxon>Eukaryota</taxon>
        <taxon>Fungi</taxon>
        <taxon>Dikarya</taxon>
        <taxon>Ascomycota</taxon>
        <taxon>Pezizomycotina</taxon>
        <taxon>Leotiomycetes</taxon>
        <taxon>Helotiales</taxon>
        <taxon>Drepanopezizaceae</taxon>
        <taxon>Drepanopeziza</taxon>
    </lineage>
</organism>
<keyword evidence="3" id="KW-1185">Reference proteome</keyword>
<dbReference type="EMBL" id="JH921428">
    <property type="protein sequence ID" value="EKD21385.1"/>
    <property type="molecule type" value="Genomic_DNA"/>
</dbReference>
<dbReference type="AlphaFoldDB" id="K1WUM7"/>
<feature type="region of interest" description="Disordered" evidence="1">
    <location>
        <begin position="153"/>
        <end position="213"/>
    </location>
</feature>
<gene>
    <name evidence="2" type="ORF">MBM_00498</name>
</gene>
<evidence type="ECO:0000313" key="3">
    <source>
        <dbReference type="Proteomes" id="UP000006753"/>
    </source>
</evidence>
<accession>K1WUM7</accession>
<dbReference type="KEGG" id="mbe:MBM_00498"/>
<dbReference type="InParanoid" id="K1WUM7"/>
<protein>
    <submittedName>
        <fullName evidence="2">Uncharacterized protein</fullName>
    </submittedName>
</protein>
<evidence type="ECO:0000313" key="2">
    <source>
        <dbReference type="EMBL" id="EKD21385.1"/>
    </source>
</evidence>
<sequence>MPFCAITGTAYLDRGGAPGDNVLRYRLASPPRSTGSKKIIREVVVGKVNYLLVSMDRAISSRERRKRYVRFGLSGLTFKHQSVNPKISRKDLPKNNRRTERCTRLLLARLSMRDRHARASAIFDSKGRVRAAYQRWWRELSLARLVSVGLREKNRPRPSTGGNTRPKESESEPDISDLFSDTEEEDDGDDESGEEEGDNESGEEEGDNRMGLGGEREVPVVWMHEMDLPATTTLLKETDHGMCIDDVDGERHVLDIRLHLPTLTPRSLFRQIDKAVTRAYPHREWGTLRLVNVEFSNEVEDDGDIDFFVLKTDESLSDEIMGILNDEKVFCQFAVGYDVVSREVAKKARSS</sequence>
<feature type="compositionally biased region" description="Acidic residues" evidence="1">
    <location>
        <begin position="171"/>
        <end position="206"/>
    </location>
</feature>
<reference evidence="2 3" key="1">
    <citation type="journal article" date="2012" name="BMC Genomics">
        <title>Sequencing the genome of Marssonina brunnea reveals fungus-poplar co-evolution.</title>
        <authorList>
            <person name="Zhu S."/>
            <person name="Cao Y.-Z."/>
            <person name="Jiang C."/>
            <person name="Tan B.-Y."/>
            <person name="Wang Z."/>
            <person name="Feng S."/>
            <person name="Zhang L."/>
            <person name="Su X.-H."/>
            <person name="Brejova B."/>
            <person name="Vinar T."/>
            <person name="Xu M."/>
            <person name="Wang M.-X."/>
            <person name="Zhang S.-G."/>
            <person name="Huang M.-R."/>
            <person name="Wu R."/>
            <person name="Zhou Y."/>
        </authorList>
    </citation>
    <scope>NUCLEOTIDE SEQUENCE [LARGE SCALE GENOMIC DNA]</scope>
    <source>
        <strain evidence="2 3">MB_m1</strain>
    </source>
</reference>
<name>K1WUM7_MARBU</name>
<evidence type="ECO:0000256" key="1">
    <source>
        <dbReference type="SAM" id="MobiDB-lite"/>
    </source>
</evidence>
<dbReference type="OrthoDB" id="3561245at2759"/>
<dbReference type="Proteomes" id="UP000006753">
    <property type="component" value="Unassembled WGS sequence"/>
</dbReference>